<dbReference type="GO" id="GO:0006897">
    <property type="term" value="P:endocytosis"/>
    <property type="evidence" value="ECO:0007669"/>
    <property type="project" value="UniProtKB-KW"/>
</dbReference>
<keyword evidence="7 16" id="KW-0645">Protease</keyword>
<dbReference type="InterPro" id="IPR006615">
    <property type="entry name" value="Pept_C19_DUSP"/>
</dbReference>
<dbReference type="Gene3D" id="3.30.2230.10">
    <property type="entry name" value="DUSP-like"/>
    <property type="match status" value="2"/>
</dbReference>
<feature type="domain" description="DUSP" evidence="20">
    <location>
        <begin position="698"/>
        <end position="803"/>
    </location>
</feature>
<keyword evidence="5" id="KW-0963">Cytoplasm</keyword>
<evidence type="ECO:0000313" key="22">
    <source>
        <dbReference type="Proteomes" id="UP001378592"/>
    </source>
</evidence>
<evidence type="ECO:0000256" key="7">
    <source>
        <dbReference type="ARBA" id="ARBA00022670"/>
    </source>
</evidence>
<dbReference type="InterPro" id="IPR035927">
    <property type="entry name" value="DUSP-like_sf"/>
</dbReference>
<proteinExistence type="inferred from homology"/>
<protein>
    <recommendedName>
        <fullName evidence="16">Ubiquitin carboxyl-terminal hydrolase</fullName>
        <ecNumber evidence="16">3.4.19.12</ecNumber>
    </recommendedName>
</protein>
<keyword evidence="11 16" id="KW-0833">Ubl conjugation pathway</keyword>
<dbReference type="AlphaFoldDB" id="A0AAN9WE06"/>
<evidence type="ECO:0000313" key="21">
    <source>
        <dbReference type="EMBL" id="KAK7871509.1"/>
    </source>
</evidence>
<dbReference type="PROSITE" id="PS00973">
    <property type="entry name" value="USP_2"/>
    <property type="match status" value="1"/>
</dbReference>
<sequence length="953" mass="107262">MTRTARCPHVSYLSDCSQADIERAKEISRCSECSSQGPNLWLCLHRGCLRIGCSETQNDHSTTHNKNYRSHCLHLNLTTLRVWCYLCEDEVFLDHSDSVMTRSSLPTMRYGPADSGDSSDSEDSREDNGKPRGLTGLQNIGNTCYMNSALQALSNTPPLTRFFLDCGAFLHGKGGDKKPGLSKSYHRLVQEMWHRKRPGYVVPSGILYGIRNVHPMFRGYQQHDTQEFLRCFMDQLHEELKEPLVDSFPDRYKNIQNHEESQQLAHFDDGSDEEDNVNGGHSSQSEGEYETCDSGVSERSSLSDEGERGRAANKRKLSRSPSPPQERMRSKLTTPSSKTHGSSPSSPTRPNRKKQPMKYRSIISDVFDGKVLSSVQCLTCDRISTRVETFQDLSLPIPSRDHIHMLHQGSLTPQKGGLSACSDVYTGEQGWVSWILEWVRSWFWGPTISLHDCLAAFFSADELKGDNMYSCEKCNKLRNGVKYSKVLELPEVLCVHLKRFRHELMFSSKISNYVSFPLEGLDMRPYLHKDCTSQVTSYDLVSVICHHGTAGGGHYTCYSLNYISDQWFEFDDQYVTQVTPETVQNCEAYVLFYKKSCDVIAKKRQRACELIDLSSNEPSLQFYVSKQWVNKFNTFAEPGPIDNSDFLCIHGGVHPSKAGQMDQLCTILTQPVWEYLYETFGGGPACNFLYACTVCLEEQEALQRRVKQELDEFLQLNKEFQADESPSVIYAISMSWFRQWQSFVRGKEAEPPGAIDNSPIIVNKNGQTGVKMGSDYAQLSEELWNFFHRIYGGGPEVMTRSPYPRGLSSGCSTASSGSRTCLFADAPGNKPAVNTDRELIYSHKARSTENINIGFTNVTGRPVRAQSASSDNITLRMAALTASGHRKMQDGVDGARQQCSLMLGDSTEDETMSSHRNGGYCIDDSSERDSGIVISKDSAEELQNHHCSDHMHL</sequence>
<feature type="compositionally biased region" description="Low complexity" evidence="17">
    <location>
        <begin position="333"/>
        <end position="348"/>
    </location>
</feature>
<comment type="catalytic activity">
    <reaction evidence="1 16">
        <text>Thiol-dependent hydrolysis of ester, thioester, amide, peptide and isopeptide bonds formed by the C-terminal Gly of ubiquitin (a 76-residue protein attached to proteins as an intracellular targeting signal).</text>
        <dbReference type="EC" id="3.4.19.12"/>
    </reaction>
</comment>
<keyword evidence="16" id="KW-0788">Thiol protease</keyword>
<evidence type="ECO:0000256" key="4">
    <source>
        <dbReference type="ARBA" id="ARBA00008269"/>
    </source>
</evidence>
<dbReference type="SUPFAM" id="SSF143791">
    <property type="entry name" value="DUSP-like"/>
    <property type="match status" value="2"/>
</dbReference>
<dbReference type="InterPro" id="IPR038765">
    <property type="entry name" value="Papain-like_cys_pep_sf"/>
</dbReference>
<dbReference type="PROSITE" id="PS50271">
    <property type="entry name" value="ZF_UBP"/>
    <property type="match status" value="1"/>
</dbReference>
<dbReference type="InterPro" id="IPR001394">
    <property type="entry name" value="Peptidase_C19_UCH"/>
</dbReference>
<dbReference type="InterPro" id="IPR028889">
    <property type="entry name" value="USP"/>
</dbReference>
<dbReference type="InterPro" id="IPR013083">
    <property type="entry name" value="Znf_RING/FYVE/PHD"/>
</dbReference>
<evidence type="ECO:0000256" key="13">
    <source>
        <dbReference type="ARBA" id="ARBA00022833"/>
    </source>
</evidence>
<evidence type="ECO:0000256" key="17">
    <source>
        <dbReference type="SAM" id="MobiDB-lite"/>
    </source>
</evidence>
<dbReference type="GO" id="GO:0004843">
    <property type="term" value="F:cysteine-type deubiquitinase activity"/>
    <property type="evidence" value="ECO:0007669"/>
    <property type="project" value="UniProtKB-UniRule"/>
</dbReference>
<dbReference type="Proteomes" id="UP001378592">
    <property type="component" value="Unassembled WGS sequence"/>
</dbReference>
<keyword evidence="8" id="KW-0479">Metal-binding</keyword>
<dbReference type="PANTHER" id="PTHR21646">
    <property type="entry name" value="UBIQUITIN CARBOXYL-TERMINAL HYDROLASE"/>
    <property type="match status" value="1"/>
</dbReference>
<dbReference type="PROSITE" id="PS50235">
    <property type="entry name" value="USP_3"/>
    <property type="match status" value="1"/>
</dbReference>
<dbReference type="FunFam" id="3.30.2230.10:FF:000001">
    <property type="entry name" value="Ubiquitinyl hydrolase 1"/>
    <property type="match status" value="1"/>
</dbReference>
<feature type="domain" description="UBP-type" evidence="19">
    <location>
        <begin position="5"/>
        <end position="112"/>
    </location>
</feature>
<dbReference type="GO" id="GO:0006508">
    <property type="term" value="P:proteolysis"/>
    <property type="evidence" value="ECO:0007669"/>
    <property type="project" value="UniProtKB-KW"/>
</dbReference>
<dbReference type="SMART" id="SM00695">
    <property type="entry name" value="DUSP"/>
    <property type="match status" value="2"/>
</dbReference>
<dbReference type="Pfam" id="PF02148">
    <property type="entry name" value="zf-UBP"/>
    <property type="match status" value="1"/>
</dbReference>
<accession>A0AAN9WE06</accession>
<evidence type="ECO:0000256" key="6">
    <source>
        <dbReference type="ARBA" id="ARBA00022583"/>
    </source>
</evidence>
<evidence type="ECO:0000259" key="19">
    <source>
        <dbReference type="PROSITE" id="PS50271"/>
    </source>
</evidence>
<dbReference type="Gene3D" id="3.30.40.10">
    <property type="entry name" value="Zinc/RING finger domain, C3HC4 (zinc finger)"/>
    <property type="match status" value="1"/>
</dbReference>
<dbReference type="Pfam" id="PF00443">
    <property type="entry name" value="UCH"/>
    <property type="match status" value="1"/>
</dbReference>
<keyword evidence="10 15" id="KW-0863">Zinc-finger</keyword>
<evidence type="ECO:0000256" key="10">
    <source>
        <dbReference type="ARBA" id="ARBA00022771"/>
    </source>
</evidence>
<keyword evidence="14" id="KW-0206">Cytoskeleton</keyword>
<gene>
    <name evidence="21" type="ORF">R5R35_010225</name>
</gene>
<dbReference type="Gene3D" id="3.90.70.10">
    <property type="entry name" value="Cysteine proteinases"/>
    <property type="match status" value="1"/>
</dbReference>
<evidence type="ECO:0000256" key="5">
    <source>
        <dbReference type="ARBA" id="ARBA00022490"/>
    </source>
</evidence>
<feature type="region of interest" description="Disordered" evidence="17">
    <location>
        <begin position="268"/>
        <end position="357"/>
    </location>
</feature>
<evidence type="ECO:0000259" key="18">
    <source>
        <dbReference type="PROSITE" id="PS50235"/>
    </source>
</evidence>
<dbReference type="Pfam" id="PF06337">
    <property type="entry name" value="DUSP"/>
    <property type="match status" value="2"/>
</dbReference>
<feature type="domain" description="USP" evidence="18">
    <location>
        <begin position="135"/>
        <end position="596"/>
    </location>
</feature>
<dbReference type="PROSITE" id="PS00972">
    <property type="entry name" value="USP_1"/>
    <property type="match status" value="1"/>
</dbReference>
<dbReference type="SUPFAM" id="SSF54001">
    <property type="entry name" value="Cysteine proteinases"/>
    <property type="match status" value="1"/>
</dbReference>
<dbReference type="CDD" id="cd02674">
    <property type="entry name" value="Peptidase_C19R"/>
    <property type="match status" value="1"/>
</dbReference>
<dbReference type="SMART" id="SM00290">
    <property type="entry name" value="ZnF_UBP"/>
    <property type="match status" value="1"/>
</dbReference>
<dbReference type="GO" id="GO:0005813">
    <property type="term" value="C:centrosome"/>
    <property type="evidence" value="ECO:0007669"/>
    <property type="project" value="UniProtKB-SubCell"/>
</dbReference>
<keyword evidence="6" id="KW-0254">Endocytosis</keyword>
<feature type="domain" description="DUSP" evidence="20">
    <location>
        <begin position="598"/>
        <end position="692"/>
    </location>
</feature>
<reference evidence="21 22" key="1">
    <citation type="submission" date="2024-03" db="EMBL/GenBank/DDBJ databases">
        <title>The genome assembly and annotation of the cricket Gryllus longicercus Weissman &amp; Gray.</title>
        <authorList>
            <person name="Szrajer S."/>
            <person name="Gray D."/>
            <person name="Ylla G."/>
        </authorList>
    </citation>
    <scope>NUCLEOTIDE SEQUENCE [LARGE SCALE GENOMIC DNA]</scope>
    <source>
        <strain evidence="21">DAG 2021-001</strain>
        <tissue evidence="21">Whole body minus gut</tissue>
    </source>
</reference>
<evidence type="ECO:0000256" key="14">
    <source>
        <dbReference type="ARBA" id="ARBA00023212"/>
    </source>
</evidence>
<evidence type="ECO:0000256" key="2">
    <source>
        <dbReference type="ARBA" id="ARBA00004300"/>
    </source>
</evidence>
<dbReference type="GO" id="GO:0008270">
    <property type="term" value="F:zinc ion binding"/>
    <property type="evidence" value="ECO:0007669"/>
    <property type="project" value="UniProtKB-KW"/>
</dbReference>
<feature type="region of interest" description="Disordered" evidence="17">
    <location>
        <begin position="103"/>
        <end position="135"/>
    </location>
</feature>
<dbReference type="InterPro" id="IPR050185">
    <property type="entry name" value="Ub_carboxyl-term_hydrolase"/>
</dbReference>
<name>A0AAN9WE06_9ORTH</name>
<evidence type="ECO:0000256" key="12">
    <source>
        <dbReference type="ARBA" id="ARBA00022801"/>
    </source>
</evidence>
<keyword evidence="12 16" id="KW-0378">Hydrolase</keyword>
<evidence type="ECO:0000256" key="11">
    <source>
        <dbReference type="ARBA" id="ARBA00022786"/>
    </source>
</evidence>
<evidence type="ECO:0000256" key="15">
    <source>
        <dbReference type="PROSITE-ProRule" id="PRU00502"/>
    </source>
</evidence>
<organism evidence="21 22">
    <name type="scientific">Gryllus longicercus</name>
    <dbReference type="NCBI Taxonomy" id="2509291"/>
    <lineage>
        <taxon>Eukaryota</taxon>
        <taxon>Metazoa</taxon>
        <taxon>Ecdysozoa</taxon>
        <taxon>Arthropoda</taxon>
        <taxon>Hexapoda</taxon>
        <taxon>Insecta</taxon>
        <taxon>Pterygota</taxon>
        <taxon>Neoptera</taxon>
        <taxon>Polyneoptera</taxon>
        <taxon>Orthoptera</taxon>
        <taxon>Ensifera</taxon>
        <taxon>Gryllidea</taxon>
        <taxon>Grylloidea</taxon>
        <taxon>Gryllidae</taxon>
        <taxon>Gryllinae</taxon>
        <taxon>Gryllus</taxon>
    </lineage>
</organism>
<keyword evidence="22" id="KW-1185">Reference proteome</keyword>
<evidence type="ECO:0000256" key="9">
    <source>
        <dbReference type="ARBA" id="ARBA00022737"/>
    </source>
</evidence>
<comment type="caution">
    <text evidence="21">The sequence shown here is derived from an EMBL/GenBank/DDBJ whole genome shotgun (WGS) entry which is preliminary data.</text>
</comment>
<feature type="compositionally biased region" description="Basic and acidic residues" evidence="17">
    <location>
        <begin position="301"/>
        <end position="310"/>
    </location>
</feature>
<dbReference type="InterPro" id="IPR018200">
    <property type="entry name" value="USP_CS"/>
</dbReference>
<dbReference type="PANTHER" id="PTHR21646:SF86">
    <property type="entry name" value="UBIQUITIN CARBOXYL-TERMINAL HYDROLASE"/>
    <property type="match status" value="1"/>
</dbReference>
<keyword evidence="9" id="KW-0677">Repeat</keyword>
<dbReference type="SUPFAM" id="SSF57850">
    <property type="entry name" value="RING/U-box"/>
    <property type="match status" value="1"/>
</dbReference>
<keyword evidence="13" id="KW-0862">Zinc</keyword>
<evidence type="ECO:0000256" key="16">
    <source>
        <dbReference type="RuleBase" id="RU366025"/>
    </source>
</evidence>
<dbReference type="EMBL" id="JAZDUA010000038">
    <property type="protein sequence ID" value="KAK7871509.1"/>
    <property type="molecule type" value="Genomic_DNA"/>
</dbReference>
<comment type="similarity">
    <text evidence="4">Belongs to the peptidase C19 family. USP20/USP33 subfamily.</text>
</comment>
<evidence type="ECO:0000256" key="8">
    <source>
        <dbReference type="ARBA" id="ARBA00022723"/>
    </source>
</evidence>
<dbReference type="EC" id="3.4.19.12" evidence="16"/>
<evidence type="ECO:0000259" key="20">
    <source>
        <dbReference type="PROSITE" id="PS51283"/>
    </source>
</evidence>
<comment type="subcellular location">
    <subcellularLocation>
        <location evidence="2">Cytoplasm</location>
        <location evidence="2">Cytoskeleton</location>
        <location evidence="2">Microtubule organizing center</location>
        <location evidence="2">Centrosome</location>
    </subcellularLocation>
    <subcellularLocation>
        <location evidence="3">Cytoplasm</location>
        <location evidence="3">Perinuclear region</location>
    </subcellularLocation>
</comment>
<evidence type="ECO:0000256" key="3">
    <source>
        <dbReference type="ARBA" id="ARBA00004556"/>
    </source>
</evidence>
<dbReference type="GO" id="GO:0048471">
    <property type="term" value="C:perinuclear region of cytoplasm"/>
    <property type="evidence" value="ECO:0007669"/>
    <property type="project" value="UniProtKB-SubCell"/>
</dbReference>
<evidence type="ECO:0000256" key="1">
    <source>
        <dbReference type="ARBA" id="ARBA00000707"/>
    </source>
</evidence>
<dbReference type="InterPro" id="IPR001607">
    <property type="entry name" value="Znf_UBP"/>
</dbReference>
<dbReference type="PROSITE" id="PS51283">
    <property type="entry name" value="DUSP"/>
    <property type="match status" value="2"/>
</dbReference>
<dbReference type="GO" id="GO:0016579">
    <property type="term" value="P:protein deubiquitination"/>
    <property type="evidence" value="ECO:0007669"/>
    <property type="project" value="InterPro"/>
</dbReference>